<sequence>MRRRLTGPNAGALVTYRPTGIRTHIPTYIMPQLDSPLEPHIEFDFFHRLQTEFTLRDPEQPFPEDPFPDEEPVVPTPAKQPSNNSAPLPGQERQRATLLAQQRLREAAKHAAVREARFHRFQTLATRDRAIIDAGTRRAVINVAEGGAIDPSLIEDRDYDYDEVVGSESKFRLRLIPWGGAMPRSVVYQKKVVLILGGRARNGDWKTQIIDPATEACDIAKSSMQQSPEEIAAGTPKILTGSVGKTFNAGLLSPIGLQDEQRPPYATILNALVFFQMFTGLAMLRLISYGNRLLEALVPAAFNTLDIEKDTFLQHDPKALYPCSSSVFSAATVEFGPHLQATNRRHQAGSWSILVALGKYVGRLGGHIILWDLGLVVAFPPGSCILIPTGIIRYSFVKVRPHETRYSVVQWAGAGIGRWFGNGHRSDIEFAANATREQHKARQGERELVQDAALAAFPDEDDLPLASMQLNFYGNQPSPETIATVY</sequence>
<keyword evidence="4" id="KW-1185">Reference proteome</keyword>
<dbReference type="EMBL" id="JARKIB010000023">
    <property type="protein sequence ID" value="KAJ7766824.1"/>
    <property type="molecule type" value="Genomic_DNA"/>
</dbReference>
<comment type="caution">
    <text evidence="3">The sequence shown here is derived from an EMBL/GenBank/DDBJ whole genome shotgun (WGS) entry which is preliminary data.</text>
</comment>
<keyword evidence="2" id="KW-0812">Transmembrane</keyword>
<dbReference type="Proteomes" id="UP001215598">
    <property type="component" value="Unassembled WGS sequence"/>
</dbReference>
<name>A0AAD7JKJ4_9AGAR</name>
<protein>
    <submittedName>
        <fullName evidence="3">Uncharacterized protein</fullName>
    </submittedName>
</protein>
<accession>A0AAD7JKJ4</accession>
<evidence type="ECO:0000256" key="1">
    <source>
        <dbReference type="SAM" id="MobiDB-lite"/>
    </source>
</evidence>
<dbReference type="AlphaFoldDB" id="A0AAD7JKJ4"/>
<organism evidence="3 4">
    <name type="scientific">Mycena metata</name>
    <dbReference type="NCBI Taxonomy" id="1033252"/>
    <lineage>
        <taxon>Eukaryota</taxon>
        <taxon>Fungi</taxon>
        <taxon>Dikarya</taxon>
        <taxon>Basidiomycota</taxon>
        <taxon>Agaricomycotina</taxon>
        <taxon>Agaricomycetes</taxon>
        <taxon>Agaricomycetidae</taxon>
        <taxon>Agaricales</taxon>
        <taxon>Marasmiineae</taxon>
        <taxon>Mycenaceae</taxon>
        <taxon>Mycena</taxon>
    </lineage>
</organism>
<evidence type="ECO:0000313" key="3">
    <source>
        <dbReference type="EMBL" id="KAJ7766824.1"/>
    </source>
</evidence>
<evidence type="ECO:0000256" key="2">
    <source>
        <dbReference type="SAM" id="Phobius"/>
    </source>
</evidence>
<feature type="transmembrane region" description="Helical" evidence="2">
    <location>
        <begin position="265"/>
        <end position="284"/>
    </location>
</feature>
<keyword evidence="2" id="KW-1133">Transmembrane helix</keyword>
<gene>
    <name evidence="3" type="ORF">B0H16DRAFT_1717164</name>
</gene>
<feature type="region of interest" description="Disordered" evidence="1">
    <location>
        <begin position="57"/>
        <end position="92"/>
    </location>
</feature>
<reference evidence="3" key="1">
    <citation type="submission" date="2023-03" db="EMBL/GenBank/DDBJ databases">
        <title>Massive genome expansion in bonnet fungi (Mycena s.s.) driven by repeated elements and novel gene families across ecological guilds.</title>
        <authorList>
            <consortium name="Lawrence Berkeley National Laboratory"/>
            <person name="Harder C.B."/>
            <person name="Miyauchi S."/>
            <person name="Viragh M."/>
            <person name="Kuo A."/>
            <person name="Thoen E."/>
            <person name="Andreopoulos B."/>
            <person name="Lu D."/>
            <person name="Skrede I."/>
            <person name="Drula E."/>
            <person name="Henrissat B."/>
            <person name="Morin E."/>
            <person name="Kohler A."/>
            <person name="Barry K."/>
            <person name="LaButti K."/>
            <person name="Morin E."/>
            <person name="Salamov A."/>
            <person name="Lipzen A."/>
            <person name="Mereny Z."/>
            <person name="Hegedus B."/>
            <person name="Baldrian P."/>
            <person name="Stursova M."/>
            <person name="Weitz H."/>
            <person name="Taylor A."/>
            <person name="Grigoriev I.V."/>
            <person name="Nagy L.G."/>
            <person name="Martin F."/>
            <person name="Kauserud H."/>
        </authorList>
    </citation>
    <scope>NUCLEOTIDE SEQUENCE</scope>
    <source>
        <strain evidence="3">CBHHK182m</strain>
    </source>
</reference>
<evidence type="ECO:0000313" key="4">
    <source>
        <dbReference type="Proteomes" id="UP001215598"/>
    </source>
</evidence>
<keyword evidence="2" id="KW-0472">Membrane</keyword>
<dbReference type="Gene3D" id="3.60.130.30">
    <property type="match status" value="1"/>
</dbReference>
<proteinExistence type="predicted"/>